<keyword evidence="5" id="KW-0732">Signal</keyword>
<comment type="caution">
    <text evidence="6">The sequence shown here is derived from an EMBL/GenBank/DDBJ whole genome shotgun (WGS) entry which is preliminary data.</text>
</comment>
<dbReference type="Pfam" id="PF23952">
    <property type="entry name" value="LRR_EndoS"/>
    <property type="match status" value="1"/>
</dbReference>
<feature type="transmembrane region" description="Helical" evidence="4">
    <location>
        <begin position="459"/>
        <end position="478"/>
    </location>
</feature>
<proteinExistence type="predicted"/>
<protein>
    <recommendedName>
        <fullName evidence="8">Gram-positive cocci surface proteins LPxTG domain-containing protein</fullName>
    </recommendedName>
</protein>
<dbReference type="SUPFAM" id="SSF52058">
    <property type="entry name" value="L domain-like"/>
    <property type="match status" value="1"/>
</dbReference>
<dbReference type="PANTHER" id="PTHR46652">
    <property type="entry name" value="LEUCINE-RICH REPEAT AND IQ DOMAIN-CONTAINING PROTEIN 1-RELATED"/>
    <property type="match status" value="1"/>
</dbReference>
<name>A0ABQ1PQU0_9ENTE</name>
<feature type="compositionally biased region" description="Low complexity" evidence="3">
    <location>
        <begin position="395"/>
        <end position="421"/>
    </location>
</feature>
<feature type="region of interest" description="Disordered" evidence="3">
    <location>
        <begin position="43"/>
        <end position="74"/>
    </location>
</feature>
<evidence type="ECO:0000256" key="3">
    <source>
        <dbReference type="SAM" id="MobiDB-lite"/>
    </source>
</evidence>
<feature type="compositionally biased region" description="Low complexity" evidence="3">
    <location>
        <begin position="43"/>
        <end position="71"/>
    </location>
</feature>
<keyword evidence="1" id="KW-0433">Leucine-rich repeat</keyword>
<keyword evidence="4" id="KW-1133">Transmembrane helix</keyword>
<accession>A0ABQ1PQU0</accession>
<dbReference type="RefSeq" id="WP_088271824.1">
    <property type="nucleotide sequence ID" value="NZ_BMKI01000012.1"/>
</dbReference>
<dbReference type="InterPro" id="IPR032675">
    <property type="entry name" value="LRR_dom_sf"/>
</dbReference>
<feature type="region of interest" description="Disordered" evidence="3">
    <location>
        <begin position="384"/>
        <end position="455"/>
    </location>
</feature>
<dbReference type="NCBIfam" id="TIGR01167">
    <property type="entry name" value="LPXTG_anchor"/>
    <property type="match status" value="1"/>
</dbReference>
<feature type="chain" id="PRO_5046808919" description="Gram-positive cocci surface proteins LPxTG domain-containing protein" evidence="5">
    <location>
        <begin position="29"/>
        <end position="484"/>
    </location>
</feature>
<dbReference type="EMBL" id="BMKI01000012">
    <property type="protein sequence ID" value="GGD01699.1"/>
    <property type="molecule type" value="Genomic_DNA"/>
</dbReference>
<dbReference type="InterPro" id="IPR050836">
    <property type="entry name" value="SDS22/Internalin_LRR"/>
</dbReference>
<evidence type="ECO:0000313" key="6">
    <source>
        <dbReference type="EMBL" id="GGD01699.1"/>
    </source>
</evidence>
<keyword evidence="4" id="KW-0472">Membrane</keyword>
<organism evidence="6 7">
    <name type="scientific">Enterococcus wangshanyuanii</name>
    <dbReference type="NCBI Taxonomy" id="2005703"/>
    <lineage>
        <taxon>Bacteria</taxon>
        <taxon>Bacillati</taxon>
        <taxon>Bacillota</taxon>
        <taxon>Bacilli</taxon>
        <taxon>Lactobacillales</taxon>
        <taxon>Enterococcaceae</taxon>
        <taxon>Enterococcus</taxon>
    </lineage>
</organism>
<reference evidence="7" key="1">
    <citation type="journal article" date="2019" name="Int. J. Syst. Evol. Microbiol.">
        <title>The Global Catalogue of Microorganisms (GCM) 10K type strain sequencing project: providing services to taxonomists for standard genome sequencing and annotation.</title>
        <authorList>
            <consortium name="The Broad Institute Genomics Platform"/>
            <consortium name="The Broad Institute Genome Sequencing Center for Infectious Disease"/>
            <person name="Wu L."/>
            <person name="Ma J."/>
        </authorList>
    </citation>
    <scope>NUCLEOTIDE SEQUENCE [LARGE SCALE GENOMIC DNA]</scope>
    <source>
        <strain evidence="7">CGMCC 1.15942</strain>
    </source>
</reference>
<dbReference type="Gene3D" id="3.80.10.10">
    <property type="entry name" value="Ribonuclease Inhibitor"/>
    <property type="match status" value="1"/>
</dbReference>
<dbReference type="Proteomes" id="UP000630615">
    <property type="component" value="Unassembled WGS sequence"/>
</dbReference>
<keyword evidence="7" id="KW-1185">Reference proteome</keyword>
<keyword evidence="2" id="KW-0677">Repeat</keyword>
<evidence type="ECO:0000256" key="1">
    <source>
        <dbReference type="ARBA" id="ARBA00022614"/>
    </source>
</evidence>
<feature type="signal peptide" evidence="5">
    <location>
        <begin position="1"/>
        <end position="28"/>
    </location>
</feature>
<gene>
    <name evidence="6" type="ORF">GCM10011573_34050</name>
</gene>
<sequence length="484" mass="52814">MKRTKILSYTTMITLLAPAIIGVHQAYADTVTSTTAETEEMLETTATTESSSMESTTETTLEQTEASSSEELTLDSVDTEIEEPMIDSSVQQDIQVPAVANAQLIGQTYADIFPDENLRKAIMEQLGATSEAETIEQYQIDKTSTIWIQDKNISNLEGIQVFQRLHDLNIYQNPISDISVLSQFPLLKYLRCGGTKITDFSALGGLKNLEWLELGRTAATSLESVANITSLKSLFFNDSPAINDLSPLENLVNLEVVSAQYCGVTDISPLGKLPNLKKYYVNAKIELPVRTPLNNVLTVPISDVQVIDIDGSVGVFENYVPNIDSGVSGPNWTDFSNDQFIWNNNYTDKANIIGDVVYLTYAAPSSDRFKKWFEVYYVIPYTDSSTTDPTEESSTDPSIPEEPTVETDSTTPETSTETTSSDQKPDKAVATPSSSTQSTETSTAGATKNLPETGTVNNGILAALGVGVLSMLAIWFGVKTKARK</sequence>
<evidence type="ECO:0000256" key="2">
    <source>
        <dbReference type="ARBA" id="ARBA00022737"/>
    </source>
</evidence>
<evidence type="ECO:0000313" key="7">
    <source>
        <dbReference type="Proteomes" id="UP000630615"/>
    </source>
</evidence>
<evidence type="ECO:0000256" key="4">
    <source>
        <dbReference type="SAM" id="Phobius"/>
    </source>
</evidence>
<dbReference type="PANTHER" id="PTHR46652:SF3">
    <property type="entry name" value="LEUCINE-RICH REPEAT-CONTAINING PROTEIN 9"/>
    <property type="match status" value="1"/>
</dbReference>
<feature type="compositionally biased region" description="Low complexity" evidence="3">
    <location>
        <begin position="430"/>
        <end position="447"/>
    </location>
</feature>
<dbReference type="InterPro" id="IPR001611">
    <property type="entry name" value="Leu-rich_rpt"/>
</dbReference>
<evidence type="ECO:0008006" key="8">
    <source>
        <dbReference type="Google" id="ProtNLM"/>
    </source>
</evidence>
<dbReference type="PROSITE" id="PS51450">
    <property type="entry name" value="LRR"/>
    <property type="match status" value="1"/>
</dbReference>
<keyword evidence="4" id="KW-0812">Transmembrane</keyword>
<evidence type="ECO:0000256" key="5">
    <source>
        <dbReference type="SAM" id="SignalP"/>
    </source>
</evidence>